<dbReference type="GO" id="GO:0047355">
    <property type="term" value="F:CDP-glycerol glycerophosphotransferase activity"/>
    <property type="evidence" value="ECO:0007669"/>
    <property type="project" value="InterPro"/>
</dbReference>
<dbReference type="PANTHER" id="PTHR12428">
    <property type="entry name" value="OXA1"/>
    <property type="match status" value="1"/>
</dbReference>
<evidence type="ECO:0000256" key="9">
    <source>
        <dbReference type="ARBA" id="ARBA00023136"/>
    </source>
</evidence>
<feature type="transmembrane region" description="Helical" evidence="18">
    <location>
        <begin position="89"/>
        <end position="113"/>
    </location>
</feature>
<dbReference type="GO" id="GO:0032977">
    <property type="term" value="F:membrane insertase activity"/>
    <property type="evidence" value="ECO:0007669"/>
    <property type="project" value="InterPro"/>
</dbReference>
<keyword evidence="5" id="KW-1003">Cell membrane</keyword>
<evidence type="ECO:0000256" key="13">
    <source>
        <dbReference type="ARBA" id="ARBA00031538"/>
    </source>
</evidence>
<evidence type="ECO:0000256" key="11">
    <source>
        <dbReference type="ARBA" id="ARBA00025034"/>
    </source>
</evidence>
<organism evidence="20 21">
    <name type="scientific">Muricaecibacterium torontonense</name>
    <dbReference type="NCBI Taxonomy" id="3032871"/>
    <lineage>
        <taxon>Bacteria</taxon>
        <taxon>Bacillati</taxon>
        <taxon>Actinomycetota</taxon>
        <taxon>Coriobacteriia</taxon>
        <taxon>Coriobacteriales</taxon>
        <taxon>Atopobiaceae</taxon>
        <taxon>Muricaecibacterium</taxon>
    </lineage>
</organism>
<sequence>MLEMLAAFFSTILDPCYTVTGNWWLAIVLFTIVTKILLLPISLWCQKNSLLVVSLMPQVNAIKVKHFGDKETIGEEQNKLYKQEGYHPLLSMLPLAIQVLILFGLVDVIRSIVASGEPGTALLGLVPVTDGGWSWIMPVLAAASSAILGVAQNHINPLQREQGKAEKASTNGLSIGLSAILGVSVASGMVFYWICSNLMAIVVQLACNLIMNPKKLVDYDALRASQAELQALEDLSASDKKWYEKNPLAKREREDIARFYDVVDKSIVFYSEGSGFYKYFRGAIEWLLEHSDIRIHYITNDPNDQVFEIHQSQPRLIPYYMSVQKLITVMMKMDCDVFVASLADLDNYYLKRSYVRKDIEYVDMLHHTTSMHLVGAANCHDHYDTIFCAGPHQIAETRASEKLRGVPAKNLVPIGYDLLDRERQEYRELQETLPKHSRPQATHRPQALIAPSWQEDNILDLCAADTINSLLEAGFDVTVRPHPEYVKRYGARWNALKERFSAVPEGQVTFEDDFSGEGSIFAADVLLTDWSSIACEFSFTTDKPTLFVDTPMKVGNPDWQEIGLVPTEISLRNQIGQSVAVEEVASIGAIARSMVDEASQWHDRIEEVYDTFIFNHDHGGEAAGRYLLDAVLRAQAQKGKKGEGLSAPVPRQDTADAPYTQDPQDAADAQEVAEAQDANDAQAAEKGAPPVSPDVSEKPYTPKHFAKPSQQEDSHE</sequence>
<keyword evidence="8 18" id="KW-1133">Transmembrane helix</keyword>
<comment type="function">
    <text evidence="11">Required for the insertion and/or proper folding and/or complex formation of integral membrane proteins into the membrane. Involved in integration of membrane proteins that insert both dependently and independently of the Sec translocase complex, as well as at least some lipoproteins. Aids folding of multispanning membrane proteins.</text>
</comment>
<keyword evidence="21" id="KW-1185">Reference proteome</keyword>
<evidence type="ECO:0000256" key="3">
    <source>
        <dbReference type="ARBA" id="ARBA00015325"/>
    </source>
</evidence>
<dbReference type="RefSeq" id="WP_136012212.1">
    <property type="nucleotide sequence ID" value="NZ_SRYE01000002.1"/>
</dbReference>
<keyword evidence="4" id="KW-0813">Transport</keyword>
<proteinExistence type="inferred from homology"/>
<evidence type="ECO:0000256" key="10">
    <source>
        <dbReference type="ARBA" id="ARBA00023186"/>
    </source>
</evidence>
<evidence type="ECO:0000256" key="15">
    <source>
        <dbReference type="ARBA" id="ARBA00033342"/>
    </source>
</evidence>
<dbReference type="Gene3D" id="3.40.50.12580">
    <property type="match status" value="1"/>
</dbReference>
<dbReference type="InterPro" id="IPR028055">
    <property type="entry name" value="YidC/Oxa/ALB_C"/>
</dbReference>
<dbReference type="InterPro" id="IPR001708">
    <property type="entry name" value="YidC/ALB3/OXA1/COX18"/>
</dbReference>
<protein>
    <recommendedName>
        <fullName evidence="3">Membrane protein insertase YidC</fullName>
    </recommendedName>
    <alternativeName>
        <fullName evidence="15">Foldase YidC</fullName>
    </alternativeName>
    <alternativeName>
        <fullName evidence="14">Membrane integrase YidC</fullName>
    </alternativeName>
    <alternativeName>
        <fullName evidence="13">Membrane protein YidC</fullName>
    </alternativeName>
</protein>
<dbReference type="InterPro" id="IPR007554">
    <property type="entry name" value="Glycerophosphate_synth"/>
</dbReference>
<keyword evidence="9 18" id="KW-0472">Membrane</keyword>
<accession>A0A4S2F4F1</accession>
<evidence type="ECO:0000259" key="19">
    <source>
        <dbReference type="Pfam" id="PF02096"/>
    </source>
</evidence>
<dbReference type="Proteomes" id="UP000310263">
    <property type="component" value="Unassembled WGS sequence"/>
</dbReference>
<keyword evidence="7" id="KW-0653">Protein transport</keyword>
<comment type="caution">
    <text evidence="20">The sequence shown here is derived from an EMBL/GenBank/DDBJ whole genome shotgun (WGS) entry which is preliminary data.</text>
</comment>
<evidence type="ECO:0000256" key="2">
    <source>
        <dbReference type="ARBA" id="ARBA00010527"/>
    </source>
</evidence>
<evidence type="ECO:0000256" key="1">
    <source>
        <dbReference type="ARBA" id="ARBA00004651"/>
    </source>
</evidence>
<reference evidence="20 21" key="1">
    <citation type="submission" date="2019-04" db="EMBL/GenBank/DDBJ databases">
        <title>Microbes associate with the intestines of laboratory mice.</title>
        <authorList>
            <person name="Navarre W."/>
            <person name="Wong E."/>
            <person name="Huang K."/>
            <person name="Tropini C."/>
            <person name="Ng K."/>
            <person name="Yu B."/>
        </authorList>
    </citation>
    <scope>NUCLEOTIDE SEQUENCE [LARGE SCALE GENOMIC DNA]</scope>
    <source>
        <strain evidence="20 21">NM07_P-09</strain>
    </source>
</reference>
<evidence type="ECO:0000256" key="14">
    <source>
        <dbReference type="ARBA" id="ARBA00033245"/>
    </source>
</evidence>
<feature type="transmembrane region" description="Helical" evidence="18">
    <location>
        <begin position="172"/>
        <end position="194"/>
    </location>
</feature>
<dbReference type="Pfam" id="PF02096">
    <property type="entry name" value="60KD_IMP"/>
    <property type="match status" value="1"/>
</dbReference>
<dbReference type="NCBIfam" id="TIGR03592">
    <property type="entry name" value="yidC_oxa1_cterm"/>
    <property type="match status" value="1"/>
</dbReference>
<comment type="subunit">
    <text evidence="12">Interacts with the Sec translocase complex via SecD. Specifically interacts with transmembrane segments of nascent integral membrane proteins during membrane integration.</text>
</comment>
<evidence type="ECO:0000256" key="5">
    <source>
        <dbReference type="ARBA" id="ARBA00022475"/>
    </source>
</evidence>
<keyword evidence="10" id="KW-0143">Chaperone</keyword>
<evidence type="ECO:0000256" key="7">
    <source>
        <dbReference type="ARBA" id="ARBA00022927"/>
    </source>
</evidence>
<feature type="region of interest" description="Disordered" evidence="17">
    <location>
        <begin position="639"/>
        <end position="716"/>
    </location>
</feature>
<feature type="transmembrane region" description="Helical" evidence="18">
    <location>
        <begin position="133"/>
        <end position="151"/>
    </location>
</feature>
<dbReference type="InterPro" id="IPR043148">
    <property type="entry name" value="TagF_C"/>
</dbReference>
<feature type="compositionally biased region" description="Low complexity" evidence="17">
    <location>
        <begin position="655"/>
        <end position="684"/>
    </location>
</feature>
<evidence type="ECO:0000256" key="12">
    <source>
        <dbReference type="ARBA" id="ARBA00026028"/>
    </source>
</evidence>
<keyword evidence="6 16" id="KW-0812">Transmembrane</keyword>
<evidence type="ECO:0000256" key="17">
    <source>
        <dbReference type="SAM" id="MobiDB-lite"/>
    </source>
</evidence>
<feature type="domain" description="Membrane insertase YidC/Oxa/ALB C-terminal" evidence="19">
    <location>
        <begin position="23"/>
        <end position="208"/>
    </location>
</feature>
<comment type="subcellular location">
    <subcellularLocation>
        <location evidence="1">Cell membrane</location>
        <topology evidence="1">Multi-pass membrane protein</topology>
    </subcellularLocation>
    <subcellularLocation>
        <location evidence="16">Membrane</location>
        <topology evidence="16">Multi-pass membrane protein</topology>
    </subcellularLocation>
</comment>
<evidence type="ECO:0000256" key="6">
    <source>
        <dbReference type="ARBA" id="ARBA00022692"/>
    </source>
</evidence>
<evidence type="ECO:0000256" key="18">
    <source>
        <dbReference type="SAM" id="Phobius"/>
    </source>
</evidence>
<evidence type="ECO:0000313" key="21">
    <source>
        <dbReference type="Proteomes" id="UP000310263"/>
    </source>
</evidence>
<name>A0A4S2F4F1_9ACTN</name>
<dbReference type="GO" id="GO:0015031">
    <property type="term" value="P:protein transport"/>
    <property type="evidence" value="ECO:0007669"/>
    <property type="project" value="UniProtKB-KW"/>
</dbReference>
<evidence type="ECO:0000313" key="20">
    <source>
        <dbReference type="EMBL" id="TGY62483.1"/>
    </source>
</evidence>
<comment type="similarity">
    <text evidence="2">Belongs to the OXA1/ALB3/YidC family. Type 1 subfamily.</text>
</comment>
<gene>
    <name evidence="20" type="primary">yidC</name>
    <name evidence="20" type="ORF">E5334_03390</name>
</gene>
<dbReference type="Pfam" id="PF04464">
    <property type="entry name" value="Glyphos_transf"/>
    <property type="match status" value="1"/>
</dbReference>
<dbReference type="InterPro" id="IPR047196">
    <property type="entry name" value="YidC_ALB_C"/>
</dbReference>
<dbReference type="CDD" id="cd20070">
    <property type="entry name" value="5TM_YidC_Alb3"/>
    <property type="match status" value="1"/>
</dbReference>
<dbReference type="GO" id="GO:0005886">
    <property type="term" value="C:plasma membrane"/>
    <property type="evidence" value="ECO:0007669"/>
    <property type="project" value="UniProtKB-SubCell"/>
</dbReference>
<evidence type="ECO:0000256" key="4">
    <source>
        <dbReference type="ARBA" id="ARBA00022448"/>
    </source>
</evidence>
<dbReference type="PANTHER" id="PTHR12428:SF65">
    <property type="entry name" value="CYTOCHROME C OXIDASE ASSEMBLY PROTEIN COX18, MITOCHONDRIAL"/>
    <property type="match status" value="1"/>
</dbReference>
<feature type="transmembrane region" description="Helical" evidence="18">
    <location>
        <begin position="23"/>
        <end position="45"/>
    </location>
</feature>
<dbReference type="GO" id="GO:0051205">
    <property type="term" value="P:protein insertion into membrane"/>
    <property type="evidence" value="ECO:0007669"/>
    <property type="project" value="UniProtKB-ARBA"/>
</dbReference>
<evidence type="ECO:0000256" key="8">
    <source>
        <dbReference type="ARBA" id="ARBA00022989"/>
    </source>
</evidence>
<dbReference type="OrthoDB" id="9780552at2"/>
<dbReference type="EMBL" id="SRYE01000002">
    <property type="protein sequence ID" value="TGY62483.1"/>
    <property type="molecule type" value="Genomic_DNA"/>
</dbReference>
<evidence type="ECO:0000256" key="16">
    <source>
        <dbReference type="RuleBase" id="RU003945"/>
    </source>
</evidence>
<dbReference type="AlphaFoldDB" id="A0A4S2F4F1"/>